<proteinExistence type="predicted"/>
<gene>
    <name evidence="1" type="ORF">QNI29_04380</name>
</gene>
<dbReference type="Pfam" id="PF02583">
    <property type="entry name" value="Trns_repr_metal"/>
    <property type="match status" value="1"/>
</dbReference>
<protein>
    <submittedName>
        <fullName evidence="1">Metal-sensitive transcriptional regulator</fullName>
    </submittedName>
</protein>
<evidence type="ECO:0000313" key="1">
    <source>
        <dbReference type="EMBL" id="WIF98900.1"/>
    </source>
</evidence>
<organism evidence="1 2">
    <name type="scientific">Pontibacillus chungwhensis</name>
    <dbReference type="NCBI Taxonomy" id="265426"/>
    <lineage>
        <taxon>Bacteria</taxon>
        <taxon>Bacillati</taxon>
        <taxon>Bacillota</taxon>
        <taxon>Bacilli</taxon>
        <taxon>Bacillales</taxon>
        <taxon>Bacillaceae</taxon>
        <taxon>Pontibacillus</taxon>
    </lineage>
</organism>
<dbReference type="EMBL" id="CP126446">
    <property type="protein sequence ID" value="WIF98900.1"/>
    <property type="molecule type" value="Genomic_DNA"/>
</dbReference>
<name>A0ABY8UZX7_9BACI</name>
<dbReference type="InterPro" id="IPR038390">
    <property type="entry name" value="Metal_Tscrpt_repr_sf"/>
</dbReference>
<dbReference type="Proteomes" id="UP001236652">
    <property type="component" value="Chromosome"/>
</dbReference>
<accession>A0ABY8UZX7</accession>
<dbReference type="PANTHER" id="PTHR33677:SF5">
    <property type="entry name" value="TRANSCRIPTIONAL REPRESSOR FRMR"/>
    <property type="match status" value="1"/>
</dbReference>
<dbReference type="CDD" id="cd10155">
    <property type="entry name" value="BsYrkD-like_DUF156"/>
    <property type="match status" value="1"/>
</dbReference>
<dbReference type="Gene3D" id="1.20.58.1000">
    <property type="entry name" value="Metal-sensitive repressor, helix protomer"/>
    <property type="match status" value="1"/>
</dbReference>
<dbReference type="RefSeq" id="WP_231418666.1">
    <property type="nucleotide sequence ID" value="NZ_CP126446.1"/>
</dbReference>
<reference evidence="1 2" key="1">
    <citation type="submission" date="2023-05" db="EMBL/GenBank/DDBJ databases">
        <title>Comparative genomics reveals the evidence of polycyclic aromatic hydrocarbons degradation in moderately halophilic genus Pontibacillus.</title>
        <authorList>
            <person name="Yang H."/>
            <person name="Qian Z."/>
        </authorList>
    </citation>
    <scope>NUCLEOTIDE SEQUENCE [LARGE SCALE GENOMIC DNA]</scope>
    <source>
        <strain evidence="2">HN14</strain>
    </source>
</reference>
<sequence length="96" mass="11021">MMANQEVQDMNQYTQDMKNRLKRIEGQVRGVLKMMEEDKECKDVITQLSAARSAIDRSIGYIVAKNLETCLRESQENGEPADELIQEAVQMIVKSR</sequence>
<keyword evidence="2" id="KW-1185">Reference proteome</keyword>
<evidence type="ECO:0000313" key="2">
    <source>
        <dbReference type="Proteomes" id="UP001236652"/>
    </source>
</evidence>
<dbReference type="PANTHER" id="PTHR33677">
    <property type="entry name" value="TRANSCRIPTIONAL REPRESSOR FRMR-RELATED"/>
    <property type="match status" value="1"/>
</dbReference>
<dbReference type="InterPro" id="IPR003735">
    <property type="entry name" value="Metal_Tscrpt_repr"/>
</dbReference>